<dbReference type="InterPro" id="IPR000868">
    <property type="entry name" value="Isochorismatase-like_dom"/>
</dbReference>
<dbReference type="CDD" id="cd01012">
    <property type="entry name" value="YcaC_related"/>
    <property type="match status" value="1"/>
</dbReference>
<dbReference type="AlphaFoldDB" id="A0A432WP47"/>
<dbReference type="SUPFAM" id="SSF52499">
    <property type="entry name" value="Isochorismatase-like hydrolases"/>
    <property type="match status" value="1"/>
</dbReference>
<evidence type="ECO:0000313" key="2">
    <source>
        <dbReference type="EMBL" id="RUO35572.1"/>
    </source>
</evidence>
<comment type="caution">
    <text evidence="2">The sequence shown here is derived from an EMBL/GenBank/DDBJ whole genome shotgun (WGS) entry which is preliminary data.</text>
</comment>
<gene>
    <name evidence="2" type="ORF">CWE13_11630</name>
</gene>
<keyword evidence="3" id="KW-1185">Reference proteome</keyword>
<dbReference type="Gene3D" id="3.40.50.850">
    <property type="entry name" value="Isochorismatase-like"/>
    <property type="match status" value="1"/>
</dbReference>
<organism evidence="2 3">
    <name type="scientific">Aliidiomarina shirensis</name>
    <dbReference type="NCBI Taxonomy" id="1048642"/>
    <lineage>
        <taxon>Bacteria</taxon>
        <taxon>Pseudomonadati</taxon>
        <taxon>Pseudomonadota</taxon>
        <taxon>Gammaproteobacteria</taxon>
        <taxon>Alteromonadales</taxon>
        <taxon>Idiomarinaceae</taxon>
        <taxon>Aliidiomarina</taxon>
    </lineage>
</organism>
<accession>A0A432WP47</accession>
<dbReference type="OrthoDB" id="9796958at2"/>
<dbReference type="InterPro" id="IPR036380">
    <property type="entry name" value="Isochorismatase-like_sf"/>
</dbReference>
<dbReference type="InterPro" id="IPR050993">
    <property type="entry name" value="Isochorismatase_domain"/>
</dbReference>
<proteinExistence type="predicted"/>
<evidence type="ECO:0000259" key="1">
    <source>
        <dbReference type="Pfam" id="PF00857"/>
    </source>
</evidence>
<dbReference type="Proteomes" id="UP000286934">
    <property type="component" value="Unassembled WGS sequence"/>
</dbReference>
<keyword evidence="2" id="KW-0378">Hydrolase</keyword>
<dbReference type="PANTHER" id="PTHR14119:SF3">
    <property type="entry name" value="ISOCHORISMATASE DOMAIN-CONTAINING PROTEIN 2"/>
    <property type="match status" value="1"/>
</dbReference>
<dbReference type="GO" id="GO:0016787">
    <property type="term" value="F:hydrolase activity"/>
    <property type="evidence" value="ECO:0007669"/>
    <property type="project" value="UniProtKB-KW"/>
</dbReference>
<feature type="domain" description="Isochorismatase-like" evidence="1">
    <location>
        <begin position="12"/>
        <end position="161"/>
    </location>
</feature>
<reference evidence="3" key="1">
    <citation type="journal article" date="2018" name="Front. Microbiol.">
        <title>Genome-Based Analysis Reveals the Taxonomy and Diversity of the Family Idiomarinaceae.</title>
        <authorList>
            <person name="Liu Y."/>
            <person name="Lai Q."/>
            <person name="Shao Z."/>
        </authorList>
    </citation>
    <scope>NUCLEOTIDE SEQUENCE [LARGE SCALE GENOMIC DNA]</scope>
    <source>
        <strain evidence="3">AIS</strain>
    </source>
</reference>
<dbReference type="RefSeq" id="WP_126808796.1">
    <property type="nucleotide sequence ID" value="NZ_PIPP01000006.1"/>
</dbReference>
<dbReference type="EMBL" id="PIPP01000006">
    <property type="protein sequence ID" value="RUO35572.1"/>
    <property type="molecule type" value="Genomic_DNA"/>
</dbReference>
<name>A0A432WP47_9GAMM</name>
<protein>
    <submittedName>
        <fullName evidence="2">Hydrolase</fullName>
    </submittedName>
</protein>
<dbReference type="Pfam" id="PF00857">
    <property type="entry name" value="Isochorismatase"/>
    <property type="match status" value="1"/>
</dbReference>
<sequence>MVKSQSVSQQESLLLVIDIQSRLAPAIDRARDIVHAADRLLNVASELHVPCVFTEQYPQGLGTTVEQLATHVENATLFEKIHFSAYREADFVRFLEQQKRSQVVILGTEAHVCVLQTALDLLAAGFQVFVVEDAVGSRRGQDKSIALSRLTKAGAVIVSSEMVIFEWLERAGTDVFKHISKTYIR</sequence>
<evidence type="ECO:0000313" key="3">
    <source>
        <dbReference type="Proteomes" id="UP000286934"/>
    </source>
</evidence>
<dbReference type="PANTHER" id="PTHR14119">
    <property type="entry name" value="HYDROLASE"/>
    <property type="match status" value="1"/>
</dbReference>